<dbReference type="Pfam" id="PF01614">
    <property type="entry name" value="IclR_C"/>
    <property type="match status" value="1"/>
</dbReference>
<dbReference type="SUPFAM" id="SSF46785">
    <property type="entry name" value="Winged helix' DNA-binding domain"/>
    <property type="match status" value="1"/>
</dbReference>
<dbReference type="InterPro" id="IPR050707">
    <property type="entry name" value="HTH_MetabolicPath_Reg"/>
</dbReference>
<name>A0A255YYJ7_9PROT</name>
<evidence type="ECO:0000259" key="4">
    <source>
        <dbReference type="PROSITE" id="PS51077"/>
    </source>
</evidence>
<feature type="domain" description="HTH iclR-type" evidence="4">
    <location>
        <begin position="7"/>
        <end position="68"/>
    </location>
</feature>
<dbReference type="InterPro" id="IPR014757">
    <property type="entry name" value="Tscrpt_reg_IclR_C"/>
</dbReference>
<dbReference type="Pfam" id="PF09339">
    <property type="entry name" value="HTH_IclR"/>
    <property type="match status" value="1"/>
</dbReference>
<keyword evidence="1" id="KW-0805">Transcription regulation</keyword>
<organism evidence="6 7">
    <name type="scientific">Niveispirillum lacus</name>
    <dbReference type="NCBI Taxonomy" id="1981099"/>
    <lineage>
        <taxon>Bacteria</taxon>
        <taxon>Pseudomonadati</taxon>
        <taxon>Pseudomonadota</taxon>
        <taxon>Alphaproteobacteria</taxon>
        <taxon>Rhodospirillales</taxon>
        <taxon>Azospirillaceae</taxon>
        <taxon>Niveispirillum</taxon>
    </lineage>
</organism>
<dbReference type="EMBL" id="NOXU01000029">
    <property type="protein sequence ID" value="OYQ34317.1"/>
    <property type="molecule type" value="Genomic_DNA"/>
</dbReference>
<dbReference type="InterPro" id="IPR005471">
    <property type="entry name" value="Tscrpt_reg_IclR_N"/>
</dbReference>
<dbReference type="AlphaFoldDB" id="A0A255YYJ7"/>
<evidence type="ECO:0000313" key="6">
    <source>
        <dbReference type="EMBL" id="OYQ34317.1"/>
    </source>
</evidence>
<dbReference type="PANTHER" id="PTHR30136">
    <property type="entry name" value="HELIX-TURN-HELIX TRANSCRIPTIONAL REGULATOR, ICLR FAMILY"/>
    <property type="match status" value="1"/>
</dbReference>
<evidence type="ECO:0000259" key="5">
    <source>
        <dbReference type="PROSITE" id="PS51078"/>
    </source>
</evidence>
<dbReference type="GO" id="GO:0003677">
    <property type="term" value="F:DNA binding"/>
    <property type="evidence" value="ECO:0007669"/>
    <property type="project" value="UniProtKB-KW"/>
</dbReference>
<evidence type="ECO:0000256" key="1">
    <source>
        <dbReference type="ARBA" id="ARBA00023015"/>
    </source>
</evidence>
<dbReference type="PROSITE" id="PS51078">
    <property type="entry name" value="ICLR_ED"/>
    <property type="match status" value="1"/>
</dbReference>
<gene>
    <name evidence="6" type="ORF">CHU95_12865</name>
</gene>
<dbReference type="SUPFAM" id="SSF55781">
    <property type="entry name" value="GAF domain-like"/>
    <property type="match status" value="1"/>
</dbReference>
<dbReference type="GO" id="GO:0003700">
    <property type="term" value="F:DNA-binding transcription factor activity"/>
    <property type="evidence" value="ECO:0007669"/>
    <property type="project" value="TreeGrafter"/>
</dbReference>
<dbReference type="GO" id="GO:0045892">
    <property type="term" value="P:negative regulation of DNA-templated transcription"/>
    <property type="evidence" value="ECO:0007669"/>
    <property type="project" value="TreeGrafter"/>
</dbReference>
<dbReference type="InterPro" id="IPR036390">
    <property type="entry name" value="WH_DNA-bd_sf"/>
</dbReference>
<protein>
    <submittedName>
        <fullName evidence="6">IclR family transcriptional regulator</fullName>
    </submittedName>
</protein>
<dbReference type="Gene3D" id="1.10.10.10">
    <property type="entry name" value="Winged helix-like DNA-binding domain superfamily/Winged helix DNA-binding domain"/>
    <property type="match status" value="1"/>
</dbReference>
<feature type="domain" description="IclR-ED" evidence="5">
    <location>
        <begin position="69"/>
        <end position="257"/>
    </location>
</feature>
<dbReference type="InterPro" id="IPR029016">
    <property type="entry name" value="GAF-like_dom_sf"/>
</dbReference>
<keyword evidence="3" id="KW-0804">Transcription</keyword>
<reference evidence="6 7" key="1">
    <citation type="submission" date="2017-07" db="EMBL/GenBank/DDBJ databases">
        <title>Niveispirillum cyanobacteriorum sp. nov., isolated from cyanobacterial aggregates in a eutrophic lake.</title>
        <authorList>
            <person name="Cai H."/>
        </authorList>
    </citation>
    <scope>NUCLEOTIDE SEQUENCE [LARGE SCALE GENOMIC DNA]</scope>
    <source>
        <strain evidence="7">TH1-14</strain>
    </source>
</reference>
<accession>A0A255YYJ7</accession>
<dbReference type="SMART" id="SM00346">
    <property type="entry name" value="HTH_ICLR"/>
    <property type="match status" value="1"/>
</dbReference>
<dbReference type="InterPro" id="IPR036388">
    <property type="entry name" value="WH-like_DNA-bd_sf"/>
</dbReference>
<evidence type="ECO:0000256" key="2">
    <source>
        <dbReference type="ARBA" id="ARBA00023125"/>
    </source>
</evidence>
<proteinExistence type="predicted"/>
<dbReference type="Proteomes" id="UP000216998">
    <property type="component" value="Unassembled WGS sequence"/>
</dbReference>
<dbReference type="OrthoDB" id="9807558at2"/>
<sequence length="264" mass="29265">MEKGVPIRAICRAISVLQAVNRMGPLTMMEISRAADVPYPTAFRLVQTLIYEGIIEMDPDLKRYKPTALVQSLSCGFQDGELLVEVARPHIISLTRRIGWPVSISSRVGHNMILRDSTHANTSLTFERYYPGFTLPILDSASGRLCLAFTPVEEREALLRWLRVSKLVDSEYLKGASDALNLDQIKEQGYAVQGRNLHNLTPGKTASIAVPILKDGDFIAAMTVVFFVSSMSVDVALLRYLDEMRLVSSSISNILQDYSALNAS</sequence>
<keyword evidence="2" id="KW-0238">DNA-binding</keyword>
<dbReference type="PANTHER" id="PTHR30136:SF23">
    <property type="entry name" value="DNA-BINDING TRANSCRIPTIONAL ACTIVATOR MHPR"/>
    <property type="match status" value="1"/>
</dbReference>
<evidence type="ECO:0000313" key="7">
    <source>
        <dbReference type="Proteomes" id="UP000216998"/>
    </source>
</evidence>
<dbReference type="Gene3D" id="3.30.450.40">
    <property type="match status" value="1"/>
</dbReference>
<comment type="caution">
    <text evidence="6">The sequence shown here is derived from an EMBL/GenBank/DDBJ whole genome shotgun (WGS) entry which is preliminary data.</text>
</comment>
<keyword evidence="7" id="KW-1185">Reference proteome</keyword>
<evidence type="ECO:0000256" key="3">
    <source>
        <dbReference type="ARBA" id="ARBA00023163"/>
    </source>
</evidence>
<dbReference type="PROSITE" id="PS51077">
    <property type="entry name" value="HTH_ICLR"/>
    <property type="match status" value="1"/>
</dbReference>